<proteinExistence type="predicted"/>
<dbReference type="Proteomes" id="UP001358586">
    <property type="component" value="Chromosome 3"/>
</dbReference>
<name>A0ABR0QMF2_GOSAR</name>
<accession>A0ABR0QMF2</accession>
<gene>
    <name evidence="2" type="ORF">PVK06_009245</name>
</gene>
<dbReference type="EMBL" id="JARKNE010000003">
    <property type="protein sequence ID" value="KAK5840350.1"/>
    <property type="molecule type" value="Genomic_DNA"/>
</dbReference>
<comment type="caution">
    <text evidence="2">The sequence shown here is derived from an EMBL/GenBank/DDBJ whole genome shotgun (WGS) entry which is preliminary data.</text>
</comment>
<organism evidence="2 3">
    <name type="scientific">Gossypium arboreum</name>
    <name type="common">Tree cotton</name>
    <name type="synonym">Gossypium nanking</name>
    <dbReference type="NCBI Taxonomy" id="29729"/>
    <lineage>
        <taxon>Eukaryota</taxon>
        <taxon>Viridiplantae</taxon>
        <taxon>Streptophyta</taxon>
        <taxon>Embryophyta</taxon>
        <taxon>Tracheophyta</taxon>
        <taxon>Spermatophyta</taxon>
        <taxon>Magnoliopsida</taxon>
        <taxon>eudicotyledons</taxon>
        <taxon>Gunneridae</taxon>
        <taxon>Pentapetalae</taxon>
        <taxon>rosids</taxon>
        <taxon>malvids</taxon>
        <taxon>Malvales</taxon>
        <taxon>Malvaceae</taxon>
        <taxon>Malvoideae</taxon>
        <taxon>Gossypium</taxon>
    </lineage>
</organism>
<evidence type="ECO:0000313" key="3">
    <source>
        <dbReference type="Proteomes" id="UP001358586"/>
    </source>
</evidence>
<sequence length="118" mass="13856">MRLGLDIDIHKLEAEKLRKGKNKAEEDLDSLKTDYKKLPNNKRWKEQFHHSQDQIKDRDYIMGEAVAQVREVADHLQNLVVQADILSVKYESESDRGRELAWLLRKVKALGIRAKPYM</sequence>
<keyword evidence="1" id="KW-0175">Coiled coil</keyword>
<evidence type="ECO:0000313" key="2">
    <source>
        <dbReference type="EMBL" id="KAK5840350.1"/>
    </source>
</evidence>
<feature type="coiled-coil region" evidence="1">
    <location>
        <begin position="7"/>
        <end position="41"/>
    </location>
</feature>
<protein>
    <submittedName>
        <fullName evidence="2">Uncharacterized protein</fullName>
    </submittedName>
</protein>
<evidence type="ECO:0000256" key="1">
    <source>
        <dbReference type="SAM" id="Coils"/>
    </source>
</evidence>
<reference evidence="2 3" key="1">
    <citation type="submission" date="2023-03" db="EMBL/GenBank/DDBJ databases">
        <title>WGS of Gossypium arboreum.</title>
        <authorList>
            <person name="Yu D."/>
        </authorList>
    </citation>
    <scope>NUCLEOTIDE SEQUENCE [LARGE SCALE GENOMIC DNA]</scope>
    <source>
        <tissue evidence="2">Leaf</tissue>
    </source>
</reference>
<keyword evidence="3" id="KW-1185">Reference proteome</keyword>